<feature type="domain" description="Amidohydrolase 3" evidence="1">
    <location>
        <begin position="201"/>
        <end position="371"/>
    </location>
</feature>
<dbReference type="OrthoDB" id="9815027at2"/>
<gene>
    <name evidence="2" type="primary">atzC</name>
    <name evidence="2" type="ORF">BW727_100845</name>
</gene>
<dbReference type="SUPFAM" id="SSF51338">
    <property type="entry name" value="Composite domain of metallo-dependent hydrolases"/>
    <property type="match status" value="1"/>
</dbReference>
<evidence type="ECO:0000313" key="2">
    <source>
        <dbReference type="EMBL" id="AQS53238.1"/>
    </source>
</evidence>
<dbReference type="Proteomes" id="UP000188993">
    <property type="component" value="Chromosome"/>
</dbReference>
<dbReference type="GO" id="GO:0018764">
    <property type="term" value="F:N-isopropylammelide isopropylaminohydrolase activity"/>
    <property type="evidence" value="ECO:0007669"/>
    <property type="project" value="UniProtKB-EC"/>
</dbReference>
<dbReference type="PANTHER" id="PTHR32027:SF9">
    <property type="entry name" value="BLL3847 PROTEIN"/>
    <property type="match status" value="1"/>
</dbReference>
<dbReference type="CDD" id="cd01293">
    <property type="entry name" value="Bact_CD"/>
    <property type="match status" value="1"/>
</dbReference>
<dbReference type="Gene3D" id="2.30.40.10">
    <property type="entry name" value="Urease, subunit C, domain 1"/>
    <property type="match status" value="1"/>
</dbReference>
<keyword evidence="3" id="KW-1185">Reference proteome</keyword>
<dbReference type="AlphaFoldDB" id="A0A1S6INW0"/>
<evidence type="ECO:0000259" key="1">
    <source>
        <dbReference type="Pfam" id="PF07969"/>
    </source>
</evidence>
<proteinExistence type="predicted"/>
<protein>
    <submittedName>
        <fullName evidence="2">N-isopropylammelide isopropyl amidohydrolase</fullName>
        <ecNumber evidence="2">3.5.4.42</ecNumber>
    </submittedName>
</protein>
<dbReference type="STRING" id="708126.BW727_100845"/>
<dbReference type="InterPro" id="IPR011059">
    <property type="entry name" value="Metal-dep_hydrolase_composite"/>
</dbReference>
<dbReference type="GO" id="GO:0016814">
    <property type="term" value="F:hydrolase activity, acting on carbon-nitrogen (but not peptide) bonds, in cyclic amidines"/>
    <property type="evidence" value="ECO:0007669"/>
    <property type="project" value="TreeGrafter"/>
</dbReference>
<dbReference type="EMBL" id="CP019728">
    <property type="protein sequence ID" value="AQS53238.1"/>
    <property type="molecule type" value="Genomic_DNA"/>
</dbReference>
<name>A0A1S6INW0_9LACT</name>
<evidence type="ECO:0000313" key="3">
    <source>
        <dbReference type="Proteomes" id="UP000188993"/>
    </source>
</evidence>
<dbReference type="PANTHER" id="PTHR32027">
    <property type="entry name" value="CYTOSINE DEAMINASE"/>
    <property type="match status" value="1"/>
</dbReference>
<dbReference type="NCBIfam" id="NF005312">
    <property type="entry name" value="PRK06846.1"/>
    <property type="match status" value="1"/>
</dbReference>
<dbReference type="InterPro" id="IPR052349">
    <property type="entry name" value="Metallo-hydrolase_Enzymes"/>
</dbReference>
<dbReference type="InterPro" id="IPR013108">
    <property type="entry name" value="Amidohydro_3"/>
</dbReference>
<accession>A0A1S6INW0</accession>
<sequence length="403" mass="44335">MVWIKNLRLETGYKEIKPGHIVTETTTVALRIENGIIKEITENAPETDADTKDAKGYLASPSLRDNHVHLDKGHFGGGWQAVIPVTGVQERIEEEEQFLEDFLPETPKKAQALIDLIGGSGATFLRVQVNIDPVIEMENLRIIKAVLEENKHRLDYELVAFPQHGSLHTEEEGLLSQAAADQRIQIVGGLDPATIDTNIEKSLKLTFDIAKDNNKAVDIHLHDSGSLGIFEIERIIAFTKQYQLQGKVAISHAYCMGQVNEETLLPIVQQLAEQNISINTTVPIDGAAPPIPFIQEHGVKVHVVNDNINDHWSPFGTGDLIQRASRAAEVFSMTDEVSLSQAYGLVSNGLTALDSNGNMQWPQVGDSADILFTKAESTAHLVARVCPERVVMFKGKIVSGSFE</sequence>
<dbReference type="SUPFAM" id="SSF51556">
    <property type="entry name" value="Metallo-dependent hydrolases"/>
    <property type="match status" value="1"/>
</dbReference>
<dbReference type="RefSeq" id="WP_062469225.1">
    <property type="nucleotide sequence ID" value="NZ_BBYN01000012.1"/>
</dbReference>
<dbReference type="Pfam" id="PF07969">
    <property type="entry name" value="Amidohydro_3"/>
    <property type="match status" value="1"/>
</dbReference>
<dbReference type="EC" id="3.5.4.42" evidence="2"/>
<dbReference type="Gene3D" id="3.20.20.140">
    <property type="entry name" value="Metal-dependent hydrolases"/>
    <property type="match status" value="1"/>
</dbReference>
<keyword evidence="2" id="KW-0378">Hydrolase</keyword>
<reference evidence="2 3" key="1">
    <citation type="journal article" date="2014" name="Int. J. Syst. Evol. Microbiol.">
        <title>Jeotgalibaca dankookensis gen. nov., sp. nov., a member of the family Carnobacteriaceae, isolated from seujeot (Korean traditional food).</title>
        <authorList>
            <person name="Lee D.G."/>
            <person name="Trujillo M.E."/>
            <person name="Kang H."/>
            <person name="Ahn T.Y."/>
        </authorList>
    </citation>
    <scope>NUCLEOTIDE SEQUENCE [LARGE SCALE GENOMIC DNA]</scope>
    <source>
        <strain evidence="2 3">EX-07</strain>
    </source>
</reference>
<dbReference type="InterPro" id="IPR032466">
    <property type="entry name" value="Metal_Hydrolase"/>
</dbReference>
<dbReference type="KEGG" id="jda:BW727_100845"/>
<organism evidence="2 3">
    <name type="scientific">Jeotgalibaca dankookensis</name>
    <dbReference type="NCBI Taxonomy" id="708126"/>
    <lineage>
        <taxon>Bacteria</taxon>
        <taxon>Bacillati</taxon>
        <taxon>Bacillota</taxon>
        <taxon>Bacilli</taxon>
        <taxon>Lactobacillales</taxon>
        <taxon>Carnobacteriaceae</taxon>
        <taxon>Jeotgalibaca</taxon>
    </lineage>
</organism>